<dbReference type="RefSeq" id="WP_205307203.1">
    <property type="nucleotide sequence ID" value="NZ_BAAAVF010000027.1"/>
</dbReference>
<evidence type="ECO:0000313" key="9">
    <source>
        <dbReference type="Proteomes" id="UP000698059"/>
    </source>
</evidence>
<evidence type="ECO:0000256" key="4">
    <source>
        <dbReference type="ARBA" id="ARBA00023136"/>
    </source>
</evidence>
<keyword evidence="2" id="KW-1003">Cell membrane</keyword>
<dbReference type="EMBL" id="JAFBBO010000001">
    <property type="protein sequence ID" value="MBM7479233.1"/>
    <property type="molecule type" value="Genomic_DNA"/>
</dbReference>
<evidence type="ECO:0000256" key="6">
    <source>
        <dbReference type="ARBA" id="ARBA00023288"/>
    </source>
</evidence>
<evidence type="ECO:0000256" key="2">
    <source>
        <dbReference type="ARBA" id="ARBA00022475"/>
    </source>
</evidence>
<feature type="chain" id="PRO_5045087918" description="Lipoprotein" evidence="7">
    <location>
        <begin position="24"/>
        <end position="169"/>
    </location>
</feature>
<keyword evidence="4" id="KW-0472">Membrane</keyword>
<evidence type="ECO:0008006" key="10">
    <source>
        <dbReference type="Google" id="ProtNLM"/>
    </source>
</evidence>
<dbReference type="Pfam" id="PF16708">
    <property type="entry name" value="LppA"/>
    <property type="match status" value="1"/>
</dbReference>
<evidence type="ECO:0000256" key="1">
    <source>
        <dbReference type="ARBA" id="ARBA00004193"/>
    </source>
</evidence>
<sequence length="169" mass="18352">MNTVFRRSVALVTGLLVAGLATGCTTERSVDSMQDVKVVAEQGEELLAEVRTAIDQAVGPVTWDEMDASHFTETGEKVDGFRLARYTSANWVVQEPLIADPDRWTAALQATEATLQDHGYSTDTQILGTDKHAVVVWHDDTGRSIELGSSKATVLYFESGPQLGDPVDQ</sequence>
<keyword evidence="9" id="KW-1185">Reference proteome</keyword>
<keyword evidence="6" id="KW-0449">Lipoprotein</keyword>
<comment type="subcellular location">
    <subcellularLocation>
        <location evidence="1">Cell membrane</location>
        <topology evidence="1">Lipid-anchor</topology>
    </subcellularLocation>
</comment>
<keyword evidence="3 7" id="KW-0732">Signal</keyword>
<organism evidence="8 9">
    <name type="scientific">Oerskovia jenensis</name>
    <dbReference type="NCBI Taxonomy" id="162169"/>
    <lineage>
        <taxon>Bacteria</taxon>
        <taxon>Bacillati</taxon>
        <taxon>Actinomycetota</taxon>
        <taxon>Actinomycetes</taxon>
        <taxon>Micrococcales</taxon>
        <taxon>Cellulomonadaceae</taxon>
        <taxon>Oerskovia</taxon>
    </lineage>
</organism>
<dbReference type="PROSITE" id="PS51257">
    <property type="entry name" value="PROKAR_LIPOPROTEIN"/>
    <property type="match status" value="1"/>
</dbReference>
<protein>
    <recommendedName>
        <fullName evidence="10">Lipoprotein</fullName>
    </recommendedName>
</protein>
<dbReference type="InterPro" id="IPR032018">
    <property type="entry name" value="LppA/LppB/LprP"/>
</dbReference>
<evidence type="ECO:0000256" key="5">
    <source>
        <dbReference type="ARBA" id="ARBA00023139"/>
    </source>
</evidence>
<name>A0ABS2LFM8_9CELL</name>
<evidence type="ECO:0000256" key="7">
    <source>
        <dbReference type="SAM" id="SignalP"/>
    </source>
</evidence>
<feature type="signal peptide" evidence="7">
    <location>
        <begin position="1"/>
        <end position="23"/>
    </location>
</feature>
<reference evidence="8 9" key="1">
    <citation type="submission" date="2021-01" db="EMBL/GenBank/DDBJ databases">
        <title>Sequencing the genomes of 1000 actinobacteria strains.</title>
        <authorList>
            <person name="Klenk H.-P."/>
        </authorList>
    </citation>
    <scope>NUCLEOTIDE SEQUENCE [LARGE SCALE GENOMIC DNA]</scope>
    <source>
        <strain evidence="8 9">DSM 46000</strain>
    </source>
</reference>
<dbReference type="Proteomes" id="UP000698059">
    <property type="component" value="Unassembled WGS sequence"/>
</dbReference>
<dbReference type="Gene3D" id="3.30.2030.20">
    <property type="match status" value="1"/>
</dbReference>
<evidence type="ECO:0000313" key="8">
    <source>
        <dbReference type="EMBL" id="MBM7479233.1"/>
    </source>
</evidence>
<keyword evidence="5" id="KW-0564">Palmitate</keyword>
<proteinExistence type="predicted"/>
<gene>
    <name evidence="8" type="ORF">JOD49_002153</name>
</gene>
<evidence type="ECO:0000256" key="3">
    <source>
        <dbReference type="ARBA" id="ARBA00022729"/>
    </source>
</evidence>
<comment type="caution">
    <text evidence="8">The sequence shown here is derived from an EMBL/GenBank/DDBJ whole genome shotgun (WGS) entry which is preliminary data.</text>
</comment>
<accession>A0ABS2LFM8</accession>